<name>A0AAE0GMA4_9CHLO</name>
<gene>
    <name evidence="1" type="ORF">CYMTET_11534</name>
</gene>
<dbReference type="AlphaFoldDB" id="A0AAE0GMA4"/>
<dbReference type="Proteomes" id="UP001190700">
    <property type="component" value="Unassembled WGS sequence"/>
</dbReference>
<reference evidence="1 2" key="1">
    <citation type="journal article" date="2015" name="Genome Biol. Evol.">
        <title>Comparative Genomics of a Bacterivorous Green Alga Reveals Evolutionary Causalities and Consequences of Phago-Mixotrophic Mode of Nutrition.</title>
        <authorList>
            <person name="Burns J.A."/>
            <person name="Paasch A."/>
            <person name="Narechania A."/>
            <person name="Kim E."/>
        </authorList>
    </citation>
    <scope>NUCLEOTIDE SEQUENCE [LARGE SCALE GENOMIC DNA]</scope>
    <source>
        <strain evidence="1 2">PLY_AMNH</strain>
    </source>
</reference>
<comment type="caution">
    <text evidence="1">The sequence shown here is derived from an EMBL/GenBank/DDBJ whole genome shotgun (WGS) entry which is preliminary data.</text>
</comment>
<sequence>MVKTEDVLMREVKKMDGSVGFDVVIVCTSTEMQENFWQNRLEKTTGQVAVKDAVILVVHEDWAADGAGNGLGTLYAYTKARAKAKAKGIDLDEKLESGSSIAMYHTAGKGTRLAPLPGAENNNKPGVKLPSLLEVDGVKTELTILEAVIKQTNSYAPSRKARCSVFWGDQIFVPLAGTPESGKHHADILGMLGPMPSADEWAAKGLEKYGLIAVNEAGDAAQVEKVTFEQATDLLSSFGTVSSVGPSLGSFSVSAALLKGLLEEFASELSGKEAKFDSDPDFWMPLTLSVESYVKIMETKEVTSDVATKHHARMAAFKTKFLDAQTDKAVGMFGCIDAGTVCYWWDYGQLKLYKKNNLLATASSAEAKALHQFMRIDSKSRVQHSQVAATTDKGSVVLNSKVAKGSIKGSLLSSVQVEDLQVKDCLLINVTAKKVKGEGLILYNVVDDSEEGLCLEEGDVRVNVYMPEKEKLVMKSNVSIDGGKVFKTKMDINPYSFQDVYKMNGAVDVSAAKALQQAAAAELVAKMEFPGMLPYDCSES</sequence>
<evidence type="ECO:0000313" key="2">
    <source>
        <dbReference type="Proteomes" id="UP001190700"/>
    </source>
</evidence>
<dbReference type="EMBL" id="LGRX02004320">
    <property type="protein sequence ID" value="KAK3280633.1"/>
    <property type="molecule type" value="Genomic_DNA"/>
</dbReference>
<protein>
    <submittedName>
        <fullName evidence="1">Uncharacterized protein</fullName>
    </submittedName>
</protein>
<organism evidence="1 2">
    <name type="scientific">Cymbomonas tetramitiformis</name>
    <dbReference type="NCBI Taxonomy" id="36881"/>
    <lineage>
        <taxon>Eukaryota</taxon>
        <taxon>Viridiplantae</taxon>
        <taxon>Chlorophyta</taxon>
        <taxon>Pyramimonadophyceae</taxon>
        <taxon>Pyramimonadales</taxon>
        <taxon>Pyramimonadaceae</taxon>
        <taxon>Cymbomonas</taxon>
    </lineage>
</organism>
<keyword evidence="2" id="KW-1185">Reference proteome</keyword>
<proteinExistence type="predicted"/>
<accession>A0AAE0GMA4</accession>
<evidence type="ECO:0000313" key="1">
    <source>
        <dbReference type="EMBL" id="KAK3280633.1"/>
    </source>
</evidence>